<dbReference type="Gene3D" id="3.30.1370.160">
    <property type="match status" value="1"/>
</dbReference>
<dbReference type="Pfam" id="PF17774">
    <property type="entry name" value="YlmH_RBD"/>
    <property type="match status" value="1"/>
</dbReference>
<evidence type="ECO:0000256" key="1">
    <source>
        <dbReference type="PROSITE-ProRule" id="PRU00182"/>
    </source>
</evidence>
<dbReference type="GeneID" id="92716642"/>
<keyword evidence="1" id="KW-0694">RNA-binding</keyword>
<dbReference type="AlphaFoldDB" id="A0A8D5A239"/>
<accession>A0A8D5A239</accession>
<dbReference type="PANTHER" id="PTHR13633:SF3">
    <property type="entry name" value="MITOCHONDRIAL TRANSCRIPTION RESCUE FACTOR 1"/>
    <property type="match status" value="1"/>
</dbReference>
<dbReference type="CDD" id="cd00165">
    <property type="entry name" value="S4"/>
    <property type="match status" value="1"/>
</dbReference>
<dbReference type="InterPro" id="IPR036986">
    <property type="entry name" value="S4_RNA-bd_sf"/>
</dbReference>
<gene>
    <name evidence="3" type="ORF">Dia5BBH33_14130</name>
</gene>
<dbReference type="InterPro" id="IPR002942">
    <property type="entry name" value="S4_RNA-bd"/>
</dbReference>
<evidence type="ECO:0000259" key="2">
    <source>
        <dbReference type="SMART" id="SM00363"/>
    </source>
</evidence>
<proteinExistence type="predicted"/>
<dbReference type="Gene3D" id="3.30.70.330">
    <property type="match status" value="1"/>
</dbReference>
<dbReference type="OrthoDB" id="9812787at2"/>
<protein>
    <submittedName>
        <fullName evidence="3">Photosystem II S4 domain protein</fullName>
    </submittedName>
</protein>
<dbReference type="KEGG" id="dho:Dia5BBH33_14130"/>
<name>A0A8D5A239_9FIRM</name>
<keyword evidence="4" id="KW-1185">Reference proteome</keyword>
<organism evidence="3 4">
    <name type="scientific">Dialister hominis</name>
    <dbReference type="NCBI Taxonomy" id="2582419"/>
    <lineage>
        <taxon>Bacteria</taxon>
        <taxon>Bacillati</taxon>
        <taxon>Bacillota</taxon>
        <taxon>Negativicutes</taxon>
        <taxon>Veillonellales</taxon>
        <taxon>Veillonellaceae</taxon>
        <taxon>Dialister</taxon>
    </lineage>
</organism>
<dbReference type="EMBL" id="AP019697">
    <property type="protein sequence ID" value="BBK25478.1"/>
    <property type="molecule type" value="Genomic_DNA"/>
</dbReference>
<reference evidence="4" key="1">
    <citation type="submission" date="2019-05" db="EMBL/GenBank/DDBJ databases">
        <title>Complete genome sequencing of Dialister sp. strain 5BBH33.</title>
        <authorList>
            <person name="Sakamoto M."/>
            <person name="Murakami T."/>
            <person name="Mori H."/>
        </authorList>
    </citation>
    <scope>NUCLEOTIDE SEQUENCE [LARGE SCALE GENOMIC DNA]</scope>
    <source>
        <strain evidence="4">5BBH33</strain>
    </source>
</reference>
<sequence length="263" mass="28900">MKDREKILRYFTATGEEAKDMAIRLLDLADAVDRGRPFAVGPFMSPFAAQVGQTIAAHAGTITAKSFGGYHEAERIKVAFVDGGYEGPVDFGIKLLSVKWDGRYRLIGHRDVLGSLMGLGIDRAVLGDILMQENGCQILCDADMAQWIIDNFHKVAMVTVTVEEVPMEELHPPEKTAKEVRATVASLRLDAVGAAGFGLSRTKMVQLVDDQRTEVNWQMAKSASQAVKPGDVISVRGRGRIEIKEITGKSRKGRIGVLIERYR</sequence>
<dbReference type="Pfam" id="PF01479">
    <property type="entry name" value="S4"/>
    <property type="match status" value="1"/>
</dbReference>
<dbReference type="InterPro" id="IPR012677">
    <property type="entry name" value="Nucleotide-bd_a/b_plait_sf"/>
</dbReference>
<dbReference type="PANTHER" id="PTHR13633">
    <property type="entry name" value="MITOCHONDRIAL TRANSCRIPTION RESCUE FACTOR 1"/>
    <property type="match status" value="1"/>
</dbReference>
<dbReference type="RefSeq" id="WP_022382329.1">
    <property type="nucleotide sequence ID" value="NZ_AP019697.1"/>
</dbReference>
<dbReference type="PROSITE" id="PS50889">
    <property type="entry name" value="S4"/>
    <property type="match status" value="1"/>
</dbReference>
<evidence type="ECO:0000313" key="3">
    <source>
        <dbReference type="EMBL" id="BBK25478.1"/>
    </source>
</evidence>
<dbReference type="SUPFAM" id="SSF55174">
    <property type="entry name" value="Alpha-L RNA-binding motif"/>
    <property type="match status" value="1"/>
</dbReference>
<feature type="domain" description="RNA-binding S4" evidence="2">
    <location>
        <begin position="187"/>
        <end position="247"/>
    </location>
</feature>
<dbReference type="SMART" id="SM00363">
    <property type="entry name" value="S4"/>
    <property type="match status" value="1"/>
</dbReference>
<dbReference type="GO" id="GO:0003723">
    <property type="term" value="F:RNA binding"/>
    <property type="evidence" value="ECO:0007669"/>
    <property type="project" value="UniProtKB-KW"/>
</dbReference>
<dbReference type="Proteomes" id="UP000320585">
    <property type="component" value="Chromosome"/>
</dbReference>
<dbReference type="Gene3D" id="3.10.290.10">
    <property type="entry name" value="RNA-binding S4 domain"/>
    <property type="match status" value="1"/>
</dbReference>
<evidence type="ECO:0000313" key="4">
    <source>
        <dbReference type="Proteomes" id="UP000320585"/>
    </source>
</evidence>
<dbReference type="InterPro" id="IPR040591">
    <property type="entry name" value="RqcP2_RBD"/>
</dbReference>